<dbReference type="SUPFAM" id="SSF81383">
    <property type="entry name" value="F-box domain"/>
    <property type="match status" value="1"/>
</dbReference>
<dbReference type="InterPro" id="IPR015915">
    <property type="entry name" value="Kelch-typ_b-propeller"/>
</dbReference>
<dbReference type="SUPFAM" id="SSF117281">
    <property type="entry name" value="Kelch motif"/>
    <property type="match status" value="1"/>
</dbReference>
<proteinExistence type="predicted"/>
<dbReference type="Pfam" id="PF00646">
    <property type="entry name" value="F-box"/>
    <property type="match status" value="1"/>
</dbReference>
<protein>
    <recommendedName>
        <fullName evidence="2">F-box domain-containing protein</fullName>
    </recommendedName>
</protein>
<evidence type="ECO:0000259" key="2">
    <source>
        <dbReference type="Pfam" id="PF00646"/>
    </source>
</evidence>
<evidence type="ECO:0000313" key="3">
    <source>
        <dbReference type="EMBL" id="SPC86443.1"/>
    </source>
</evidence>
<dbReference type="PANTHER" id="PTHR47850:SF1">
    <property type="entry name" value="F-BOX_KELCH-REPEAT PROTEIN OR23"/>
    <property type="match status" value="1"/>
</dbReference>
<dbReference type="Gene3D" id="2.120.10.80">
    <property type="entry name" value="Kelch-type beta propeller"/>
    <property type="match status" value="1"/>
</dbReference>
<feature type="domain" description="F-box" evidence="2">
    <location>
        <begin position="230"/>
        <end position="266"/>
    </location>
</feature>
<feature type="compositionally biased region" description="Basic and acidic residues" evidence="1">
    <location>
        <begin position="80"/>
        <end position="113"/>
    </location>
</feature>
<dbReference type="Pfam" id="PF01344">
    <property type="entry name" value="Kelch_1"/>
    <property type="match status" value="2"/>
</dbReference>
<dbReference type="SMART" id="SM00612">
    <property type="entry name" value="Kelch"/>
    <property type="match status" value="2"/>
</dbReference>
<evidence type="ECO:0000256" key="1">
    <source>
        <dbReference type="SAM" id="MobiDB-lite"/>
    </source>
</evidence>
<sequence>MMGFGSSSIETTSSWSLWKTTREFIEKARRAAVVDGGLPRSASPRPRSANPSRDPTVNQPPRRDQDRCKPKPFPTTTKGNRGESIEGKRNEDRGESRTESREGKRNEEREREKSWKKKNLNRRIWKKLTEDGHSEANRSRYGANSWVLMPIWCCGRAVGFDLEPIWCCGYCAISEGAVGVGLSFGCRGLSFGCRRSRGCWSVVEMTEPPPISASSSSVVVEIDESLTLIPGLPNDVAAVILSLIPYSHQARLKPTCKSWRLFLSSKTIISLRQERSSSHLLCIFPQDPSLASPFLFDRENLAWAPLPTTPPNPHSYGLCNFVSLSIGAHLYVLGGSLFDTRSFPIDRPSPSSCTFRFDFTTNSWESLAPMKHARGSFGYAVVPGSDEILVAGGGSRHAVFGAAGSRMNSVERYDIGKNEWVELERLPGMRAGCVGFFVEDEERSGFWVIGGYGEERTIGGVFPVDEYCRDAVVMDGSFGKWREVGNMWEQGERVRVGKIVVVQDDNRRGRPAVFMLDGNDILRYDMASNRWLEESQVPKKAPHNSTFGFVELDGELHVMTLLNLVDPPEIRRKRRYKGAGTLYMQIYHPKKKTWRSLITKSPFPHPLDFNTAVMCSIQL</sequence>
<dbReference type="InterPro" id="IPR036047">
    <property type="entry name" value="F-box-like_dom_sf"/>
</dbReference>
<dbReference type="EMBL" id="OIVN01000850">
    <property type="protein sequence ID" value="SPC86443.1"/>
    <property type="molecule type" value="Genomic_DNA"/>
</dbReference>
<gene>
    <name evidence="3" type="ORF">FSB_LOCUS14325</name>
</gene>
<reference evidence="3" key="1">
    <citation type="submission" date="2018-02" db="EMBL/GenBank/DDBJ databases">
        <authorList>
            <person name="Cohen D.B."/>
            <person name="Kent A.D."/>
        </authorList>
    </citation>
    <scope>NUCLEOTIDE SEQUENCE</scope>
</reference>
<name>A0A2N9FGZ3_FAGSY</name>
<dbReference type="InterPro" id="IPR006652">
    <property type="entry name" value="Kelch_1"/>
</dbReference>
<dbReference type="InterPro" id="IPR001810">
    <property type="entry name" value="F-box_dom"/>
</dbReference>
<organism evidence="3">
    <name type="scientific">Fagus sylvatica</name>
    <name type="common">Beechnut</name>
    <dbReference type="NCBI Taxonomy" id="28930"/>
    <lineage>
        <taxon>Eukaryota</taxon>
        <taxon>Viridiplantae</taxon>
        <taxon>Streptophyta</taxon>
        <taxon>Embryophyta</taxon>
        <taxon>Tracheophyta</taxon>
        <taxon>Spermatophyta</taxon>
        <taxon>Magnoliopsida</taxon>
        <taxon>eudicotyledons</taxon>
        <taxon>Gunneridae</taxon>
        <taxon>Pentapetalae</taxon>
        <taxon>rosids</taxon>
        <taxon>fabids</taxon>
        <taxon>Fagales</taxon>
        <taxon>Fagaceae</taxon>
        <taxon>Fagus</taxon>
    </lineage>
</organism>
<accession>A0A2N9FGZ3</accession>
<dbReference type="AlphaFoldDB" id="A0A2N9FGZ3"/>
<feature type="compositionally biased region" description="Low complexity" evidence="1">
    <location>
        <begin position="39"/>
        <end position="53"/>
    </location>
</feature>
<dbReference type="PANTHER" id="PTHR47850">
    <property type="entry name" value="F-BOX/KELCH-REPEAT PROTEIN OR23"/>
    <property type="match status" value="1"/>
</dbReference>
<feature type="region of interest" description="Disordered" evidence="1">
    <location>
        <begin position="31"/>
        <end position="115"/>
    </location>
</feature>